<evidence type="ECO:0000313" key="3">
    <source>
        <dbReference type="Proteomes" id="UP001209730"/>
    </source>
</evidence>
<dbReference type="Proteomes" id="UP001209730">
    <property type="component" value="Unassembled WGS sequence"/>
</dbReference>
<protein>
    <submittedName>
        <fullName evidence="2">Uncharacterized protein</fullName>
    </submittedName>
</protein>
<accession>A0AB35HTR5</accession>
<feature type="signal peptide" evidence="1">
    <location>
        <begin position="1"/>
        <end position="20"/>
    </location>
</feature>
<reference evidence="2" key="1">
    <citation type="submission" date="2022-11" db="EMBL/GenBank/DDBJ databases">
        <title>Chitin-degrading and fungicidal potential of chitinolytic bacterial strains from marine environment of the Pacific Ocean regions.</title>
        <authorList>
            <person name="Pentekhina I."/>
            <person name="Nedashkovskaya O."/>
            <person name="Seitkalieva A."/>
            <person name="Podvolotskaya A."/>
            <person name="Tekutyeva L."/>
            <person name="Balabanova L."/>
        </authorList>
    </citation>
    <scope>NUCLEOTIDE SEQUENCE</scope>
    <source>
        <strain evidence="2">KMM 6838</strain>
    </source>
</reference>
<organism evidence="2 3">
    <name type="scientific">Microbulbifer thermotolerans</name>
    <dbReference type="NCBI Taxonomy" id="252514"/>
    <lineage>
        <taxon>Bacteria</taxon>
        <taxon>Pseudomonadati</taxon>
        <taxon>Pseudomonadota</taxon>
        <taxon>Gammaproteobacteria</taxon>
        <taxon>Cellvibrionales</taxon>
        <taxon>Microbulbiferaceae</taxon>
        <taxon>Microbulbifer</taxon>
    </lineage>
</organism>
<evidence type="ECO:0000313" key="2">
    <source>
        <dbReference type="EMBL" id="MCX2800336.1"/>
    </source>
</evidence>
<name>A0AB35HTR5_MICTH</name>
<gene>
    <name evidence="2" type="ORF">OQJ68_00890</name>
</gene>
<comment type="caution">
    <text evidence="2">The sequence shown here is derived from an EMBL/GenBank/DDBJ whole genome shotgun (WGS) entry which is preliminary data.</text>
</comment>
<evidence type="ECO:0000256" key="1">
    <source>
        <dbReference type="SAM" id="SignalP"/>
    </source>
</evidence>
<dbReference type="RefSeq" id="WP_265966517.1">
    <property type="nucleotide sequence ID" value="NZ_CP014864.1"/>
</dbReference>
<dbReference type="PROSITE" id="PS51257">
    <property type="entry name" value="PROKAR_LIPOPROTEIN"/>
    <property type="match status" value="1"/>
</dbReference>
<dbReference type="EMBL" id="JAPHQB010000001">
    <property type="protein sequence ID" value="MCX2800336.1"/>
    <property type="molecule type" value="Genomic_DNA"/>
</dbReference>
<dbReference type="GeneID" id="77145678"/>
<proteinExistence type="predicted"/>
<sequence>MSKRLVSLLLLALLAGGCSGDNNVCAERDKPRSLPFPHADL</sequence>
<dbReference type="AlphaFoldDB" id="A0AB35HTR5"/>
<feature type="chain" id="PRO_5044253584" evidence="1">
    <location>
        <begin position="21"/>
        <end position="41"/>
    </location>
</feature>
<keyword evidence="1" id="KW-0732">Signal</keyword>